<dbReference type="Gene3D" id="3.80.10.10">
    <property type="entry name" value="Ribonuclease Inhibitor"/>
    <property type="match status" value="2"/>
</dbReference>
<evidence type="ECO:0000313" key="9">
    <source>
        <dbReference type="Proteomes" id="UP000737018"/>
    </source>
</evidence>
<dbReference type="Proteomes" id="UP000737018">
    <property type="component" value="Unassembled WGS sequence"/>
</dbReference>
<evidence type="ECO:0000256" key="4">
    <source>
        <dbReference type="ARBA" id="ARBA00022741"/>
    </source>
</evidence>
<gene>
    <name evidence="8" type="ORF">CMV_022371</name>
</gene>
<dbReference type="Pfam" id="PF23247">
    <property type="entry name" value="LRR_RPS2"/>
    <property type="match status" value="1"/>
</dbReference>
<dbReference type="InterPro" id="IPR058922">
    <property type="entry name" value="WHD_DRP"/>
</dbReference>
<dbReference type="InterPro" id="IPR003591">
    <property type="entry name" value="Leu-rich_rpt_typical-subtyp"/>
</dbReference>
<keyword evidence="9" id="KW-1185">Reference proteome</keyword>
<dbReference type="GO" id="GO:0005524">
    <property type="term" value="F:ATP binding"/>
    <property type="evidence" value="ECO:0007669"/>
    <property type="project" value="UniProtKB-KW"/>
</dbReference>
<dbReference type="Pfam" id="PF00931">
    <property type="entry name" value="NB-ARC"/>
    <property type="match status" value="1"/>
</dbReference>
<sequence length="762" mass="87599">MSTPTLIGENTVERVKEEIWACMLNDDVRKIGLYGMGGIGKSTVMEHINNRLLKEKNKFDSVIWVTVSKSLNVIQLQHDIARKLDLDLTKFEDVRERAAKLMAKLEDKNRYVLILDDMWEILALEEVGIPEPNSANGCKLVLTTRLRDVCRGMSCKDIKMELLSKEEARKLFLEKMGYDVFNIPNLKLMAEEVLERCAQLPLAIVTIAASFKLLIDDCEWRDALVKLRKSVLRTNKTDDQVLETLKFSYEQLKGEKLKQCLLHCALFPEDFKIEKQELVEHLIDEGIIERMESRQEEFDNGYTILRKLESACLLEGGNDYYKGEFVKMHDLVRDMVLNVASPQFMVEGHLGLKDFLDEGKWREDLVKASLMYKDISTIPPNVSPRYPNLSTLLLQGNRSLKNVPDSLFEHLYGLKVLDLSYTGIESLPNSVYSLEKLTTLRLRGCGELKHVSSLAKLTTLRKLDLGETGITEVPDGLELLVNLKFLDLNAPKLKVMPPGILRKSLIYSRFDDVDKFSMYIRSLKNRRLASYQIRAGPVKRVWDRYSTLQLQQKRIEHVLSSSSSCTLPLLQIEELELLNLSNLRGLFRIEKAASAWVPSDTFSRLKIIYLSRCSKIKKLFPLGLLLHLHNLEEISVRDCDQVEEIIGEASDEEEEKEEEGMDTTKISLPKLRLLRLWTLPELKTICGNRKVIVCDSIEKICIRNCPKLKRLPLSLHLSNGQPSPPPSLQRIEADGQWWESLEWDCYNTKNALQPFFTHRRFS</sequence>
<dbReference type="PRINTS" id="PR00364">
    <property type="entry name" value="DISEASERSIST"/>
</dbReference>
<dbReference type="FunFam" id="3.40.50.300:FF:001091">
    <property type="entry name" value="Probable disease resistance protein At1g61300"/>
    <property type="match status" value="1"/>
</dbReference>
<evidence type="ECO:0000256" key="3">
    <source>
        <dbReference type="ARBA" id="ARBA00022737"/>
    </source>
</evidence>
<keyword evidence="6" id="KW-0067">ATP-binding</keyword>
<dbReference type="InterPro" id="IPR050905">
    <property type="entry name" value="Plant_NBS-LRR"/>
</dbReference>
<dbReference type="InterPro" id="IPR001611">
    <property type="entry name" value="Leu-rich_rpt"/>
</dbReference>
<dbReference type="OrthoDB" id="1926275at2759"/>
<dbReference type="PANTHER" id="PTHR33463">
    <property type="entry name" value="NB-ARC DOMAIN-CONTAINING PROTEIN-RELATED"/>
    <property type="match status" value="1"/>
</dbReference>
<evidence type="ECO:0000259" key="7">
    <source>
        <dbReference type="SMART" id="SM00382"/>
    </source>
</evidence>
<dbReference type="PANTHER" id="PTHR33463:SF187">
    <property type="entry name" value="AND NB-ARC DOMAIN DISEASE RESISTANCE PROTEIN, PUTATIVE-RELATED"/>
    <property type="match status" value="1"/>
</dbReference>
<accession>A0A8J4VKB7</accession>
<dbReference type="EMBL" id="JRKL02004669">
    <property type="protein sequence ID" value="KAF3952031.1"/>
    <property type="molecule type" value="Genomic_DNA"/>
</dbReference>
<evidence type="ECO:0000256" key="5">
    <source>
        <dbReference type="ARBA" id="ARBA00022821"/>
    </source>
</evidence>
<keyword evidence="5" id="KW-0611">Plant defense</keyword>
<evidence type="ECO:0000256" key="2">
    <source>
        <dbReference type="ARBA" id="ARBA00022614"/>
    </source>
</evidence>
<dbReference type="InterPro" id="IPR003593">
    <property type="entry name" value="AAA+_ATPase"/>
</dbReference>
<keyword evidence="4" id="KW-0547">Nucleotide-binding</keyword>
<dbReference type="Gene3D" id="1.10.8.430">
    <property type="entry name" value="Helical domain of apoptotic protease-activating factors"/>
    <property type="match status" value="1"/>
</dbReference>
<dbReference type="InterPro" id="IPR042197">
    <property type="entry name" value="Apaf_helical"/>
</dbReference>
<feature type="domain" description="AAA+ ATPase" evidence="7">
    <location>
        <begin position="27"/>
        <end position="164"/>
    </location>
</feature>
<dbReference type="Pfam" id="PF13855">
    <property type="entry name" value="LRR_8"/>
    <property type="match status" value="1"/>
</dbReference>
<keyword evidence="3" id="KW-0677">Repeat</keyword>
<evidence type="ECO:0000313" key="8">
    <source>
        <dbReference type="EMBL" id="KAF3952031.1"/>
    </source>
</evidence>
<protein>
    <recommendedName>
        <fullName evidence="7">AAA+ ATPase domain-containing protein</fullName>
    </recommendedName>
</protein>
<proteinExistence type="inferred from homology"/>
<evidence type="ECO:0000256" key="1">
    <source>
        <dbReference type="ARBA" id="ARBA00008894"/>
    </source>
</evidence>
<comment type="similarity">
    <text evidence="1">Belongs to the disease resistance NB-LRR family.</text>
</comment>
<dbReference type="InterPro" id="IPR032675">
    <property type="entry name" value="LRR_dom_sf"/>
</dbReference>
<dbReference type="InterPro" id="IPR002182">
    <property type="entry name" value="NB-ARC"/>
</dbReference>
<dbReference type="InterPro" id="IPR057135">
    <property type="entry name" value="At4g27190-like_LRR"/>
</dbReference>
<dbReference type="SUPFAM" id="SSF52058">
    <property type="entry name" value="L domain-like"/>
    <property type="match status" value="1"/>
</dbReference>
<keyword evidence="2" id="KW-0433">Leucine-rich repeat</keyword>
<reference evidence="8" key="1">
    <citation type="submission" date="2020-03" db="EMBL/GenBank/DDBJ databases">
        <title>Castanea mollissima Vanexum genome sequencing.</title>
        <authorList>
            <person name="Staton M."/>
        </authorList>
    </citation>
    <scope>NUCLEOTIDE SEQUENCE</scope>
    <source>
        <tissue evidence="8">Leaf</tissue>
    </source>
</reference>
<dbReference type="FunFam" id="1.10.10.10:FF:000322">
    <property type="entry name" value="Probable disease resistance protein At1g63360"/>
    <property type="match status" value="1"/>
</dbReference>
<dbReference type="SMART" id="SM00369">
    <property type="entry name" value="LRR_TYP"/>
    <property type="match status" value="4"/>
</dbReference>
<dbReference type="SUPFAM" id="SSF52540">
    <property type="entry name" value="P-loop containing nucleoside triphosphate hydrolases"/>
    <property type="match status" value="1"/>
</dbReference>
<comment type="caution">
    <text evidence="8">The sequence shown here is derived from an EMBL/GenBank/DDBJ whole genome shotgun (WGS) entry which is preliminary data.</text>
</comment>
<dbReference type="Gene3D" id="3.40.50.300">
    <property type="entry name" value="P-loop containing nucleotide triphosphate hydrolases"/>
    <property type="match status" value="1"/>
</dbReference>
<dbReference type="GO" id="GO:0043531">
    <property type="term" value="F:ADP binding"/>
    <property type="evidence" value="ECO:0007669"/>
    <property type="project" value="InterPro"/>
</dbReference>
<dbReference type="InterPro" id="IPR027417">
    <property type="entry name" value="P-loop_NTPase"/>
</dbReference>
<name>A0A8J4VKB7_9ROSI</name>
<dbReference type="GO" id="GO:0006952">
    <property type="term" value="P:defense response"/>
    <property type="evidence" value="ECO:0007669"/>
    <property type="project" value="UniProtKB-KW"/>
</dbReference>
<dbReference type="Pfam" id="PF23559">
    <property type="entry name" value="WHD_DRP"/>
    <property type="match status" value="1"/>
</dbReference>
<dbReference type="AlphaFoldDB" id="A0A8J4VKB7"/>
<dbReference type="SMART" id="SM00382">
    <property type="entry name" value="AAA"/>
    <property type="match status" value="1"/>
</dbReference>
<organism evidence="8 9">
    <name type="scientific">Castanea mollissima</name>
    <name type="common">Chinese chestnut</name>
    <dbReference type="NCBI Taxonomy" id="60419"/>
    <lineage>
        <taxon>Eukaryota</taxon>
        <taxon>Viridiplantae</taxon>
        <taxon>Streptophyta</taxon>
        <taxon>Embryophyta</taxon>
        <taxon>Tracheophyta</taxon>
        <taxon>Spermatophyta</taxon>
        <taxon>Magnoliopsida</taxon>
        <taxon>eudicotyledons</taxon>
        <taxon>Gunneridae</taxon>
        <taxon>Pentapetalae</taxon>
        <taxon>rosids</taxon>
        <taxon>fabids</taxon>
        <taxon>Fagales</taxon>
        <taxon>Fagaceae</taxon>
        <taxon>Castanea</taxon>
    </lineage>
</organism>
<evidence type="ECO:0000256" key="6">
    <source>
        <dbReference type="ARBA" id="ARBA00022840"/>
    </source>
</evidence>